<dbReference type="PANTHER" id="PTHR14958:SF29">
    <property type="entry name" value="INSOMNIAC, ISOFORM B"/>
    <property type="match status" value="1"/>
</dbReference>
<dbReference type="PROSITE" id="PS50097">
    <property type="entry name" value="BTB"/>
    <property type="match status" value="1"/>
</dbReference>
<dbReference type="GO" id="GO:0031463">
    <property type="term" value="C:Cul3-RING ubiquitin ligase complex"/>
    <property type="evidence" value="ECO:0007669"/>
    <property type="project" value="TreeGrafter"/>
</dbReference>
<dbReference type="GO" id="GO:0097602">
    <property type="term" value="F:cullin family protein binding"/>
    <property type="evidence" value="ECO:0007669"/>
    <property type="project" value="TreeGrafter"/>
</dbReference>
<evidence type="ECO:0000259" key="2">
    <source>
        <dbReference type="PROSITE" id="PS50097"/>
    </source>
</evidence>
<evidence type="ECO:0000313" key="3">
    <source>
        <dbReference type="Proteomes" id="UP000515135"/>
    </source>
</evidence>
<dbReference type="Pfam" id="PF02214">
    <property type="entry name" value="BTB_2"/>
    <property type="match status" value="1"/>
</dbReference>
<dbReference type="GeneID" id="109485458"/>
<dbReference type="GO" id="GO:0051260">
    <property type="term" value="P:protein homooligomerization"/>
    <property type="evidence" value="ECO:0007669"/>
    <property type="project" value="InterPro"/>
</dbReference>
<sequence length="142" mass="16033">MRLQNMAEDGHSDWVRLNVGGTMFETTRTTLARLKSQFLDRLLAEDSGFPRPADGVYKIDRDPEVFRVLLNFGRHGKLLLNSHVTAAMLEADADFYILGQQLRLAIDALSEDPNADSAQKYFEAKKAMRRSNHPQASSPLKQ</sequence>
<name>A0A6P4ZTX2_BRABE</name>
<proteinExistence type="predicted"/>
<evidence type="ECO:0000313" key="4">
    <source>
        <dbReference type="RefSeq" id="XP_019644620.1"/>
    </source>
</evidence>
<dbReference type="PANTHER" id="PTHR14958">
    <property type="entry name" value="POTASSIUM CHANNEL TETRAMERISATION DOMAIN CONTAINING PROTEIN"/>
    <property type="match status" value="1"/>
</dbReference>
<feature type="compositionally biased region" description="Polar residues" evidence="1">
    <location>
        <begin position="133"/>
        <end position="142"/>
    </location>
</feature>
<feature type="domain" description="BTB" evidence="2">
    <location>
        <begin position="15"/>
        <end position="82"/>
    </location>
</feature>
<dbReference type="AlphaFoldDB" id="A0A6P4ZTX2"/>
<dbReference type="CDD" id="cd18316">
    <property type="entry name" value="BTB_POZ_KCTD-like"/>
    <property type="match status" value="1"/>
</dbReference>
<dbReference type="SUPFAM" id="SSF54695">
    <property type="entry name" value="POZ domain"/>
    <property type="match status" value="1"/>
</dbReference>
<keyword evidence="3" id="KW-1185">Reference proteome</keyword>
<dbReference type="GO" id="GO:0005737">
    <property type="term" value="C:cytoplasm"/>
    <property type="evidence" value="ECO:0007669"/>
    <property type="project" value="TreeGrafter"/>
</dbReference>
<dbReference type="OrthoDB" id="2414723at2759"/>
<dbReference type="KEGG" id="bbel:109485458"/>
<evidence type="ECO:0000256" key="1">
    <source>
        <dbReference type="SAM" id="MobiDB-lite"/>
    </source>
</evidence>
<protein>
    <submittedName>
        <fullName evidence="4">BTB/POZ domain-containing protein KCTD17-like</fullName>
    </submittedName>
</protein>
<reference evidence="4" key="1">
    <citation type="submission" date="2025-08" db="UniProtKB">
        <authorList>
            <consortium name="RefSeq"/>
        </authorList>
    </citation>
    <scope>IDENTIFICATION</scope>
    <source>
        <tissue evidence="4">Gonad</tissue>
    </source>
</reference>
<feature type="region of interest" description="Disordered" evidence="1">
    <location>
        <begin position="120"/>
        <end position="142"/>
    </location>
</feature>
<accession>A0A6P4ZTX2</accession>
<dbReference type="InterPro" id="IPR003131">
    <property type="entry name" value="T1-type_BTB"/>
</dbReference>
<dbReference type="InterPro" id="IPR011333">
    <property type="entry name" value="SKP1/BTB/POZ_sf"/>
</dbReference>
<dbReference type="Gene3D" id="3.30.710.10">
    <property type="entry name" value="Potassium Channel Kv1.1, Chain A"/>
    <property type="match status" value="1"/>
</dbReference>
<dbReference type="SMART" id="SM00225">
    <property type="entry name" value="BTB"/>
    <property type="match status" value="1"/>
</dbReference>
<organism evidence="3 4">
    <name type="scientific">Branchiostoma belcheri</name>
    <name type="common">Amphioxus</name>
    <dbReference type="NCBI Taxonomy" id="7741"/>
    <lineage>
        <taxon>Eukaryota</taxon>
        <taxon>Metazoa</taxon>
        <taxon>Chordata</taxon>
        <taxon>Cephalochordata</taxon>
        <taxon>Leptocardii</taxon>
        <taxon>Amphioxiformes</taxon>
        <taxon>Branchiostomatidae</taxon>
        <taxon>Branchiostoma</taxon>
    </lineage>
</organism>
<gene>
    <name evidence="4" type="primary">LOC109485458</name>
</gene>
<dbReference type="RefSeq" id="XP_019644620.1">
    <property type="nucleotide sequence ID" value="XM_019789061.1"/>
</dbReference>
<dbReference type="Proteomes" id="UP000515135">
    <property type="component" value="Unplaced"/>
</dbReference>
<dbReference type="InterPro" id="IPR000210">
    <property type="entry name" value="BTB/POZ_dom"/>
</dbReference>
<dbReference type="GO" id="GO:0043161">
    <property type="term" value="P:proteasome-mediated ubiquitin-dependent protein catabolic process"/>
    <property type="evidence" value="ECO:0007669"/>
    <property type="project" value="TreeGrafter"/>
</dbReference>